<dbReference type="EnsemblMetazoa" id="AQUA007914-RA">
    <property type="protein sequence ID" value="AQUA007914-PA"/>
    <property type="gene ID" value="AQUA007914"/>
</dbReference>
<organism evidence="2 3">
    <name type="scientific">Anopheles quadriannulatus</name>
    <name type="common">Mosquito</name>
    <dbReference type="NCBI Taxonomy" id="34691"/>
    <lineage>
        <taxon>Eukaryota</taxon>
        <taxon>Metazoa</taxon>
        <taxon>Ecdysozoa</taxon>
        <taxon>Arthropoda</taxon>
        <taxon>Hexapoda</taxon>
        <taxon>Insecta</taxon>
        <taxon>Pterygota</taxon>
        <taxon>Neoptera</taxon>
        <taxon>Endopterygota</taxon>
        <taxon>Diptera</taxon>
        <taxon>Nematocera</taxon>
        <taxon>Culicoidea</taxon>
        <taxon>Culicidae</taxon>
        <taxon>Anophelinae</taxon>
        <taxon>Anopheles</taxon>
    </lineage>
</organism>
<evidence type="ECO:0000259" key="1">
    <source>
        <dbReference type="PROSITE" id="PS50191"/>
    </source>
</evidence>
<reference evidence="2" key="1">
    <citation type="submission" date="2020-05" db="UniProtKB">
        <authorList>
            <consortium name="EnsemblMetazoa"/>
        </authorList>
    </citation>
    <scope>IDENTIFICATION</scope>
    <source>
        <strain evidence="2">SANGQUA</strain>
    </source>
</reference>
<feature type="domain" description="CRAL-TRIO" evidence="1">
    <location>
        <begin position="98"/>
        <end position="261"/>
    </location>
</feature>
<dbReference type="SUPFAM" id="SSF52087">
    <property type="entry name" value="CRAL/TRIO domain"/>
    <property type="match status" value="4"/>
</dbReference>
<dbReference type="SMART" id="SM00516">
    <property type="entry name" value="SEC14"/>
    <property type="match status" value="3"/>
</dbReference>
<dbReference type="GO" id="GO:0016020">
    <property type="term" value="C:membrane"/>
    <property type="evidence" value="ECO:0007669"/>
    <property type="project" value="TreeGrafter"/>
</dbReference>
<feature type="domain" description="CRAL-TRIO" evidence="1">
    <location>
        <begin position="740"/>
        <end position="903"/>
    </location>
</feature>
<evidence type="ECO:0000313" key="2">
    <source>
        <dbReference type="EnsemblMetazoa" id="AQUA007914-PA"/>
    </source>
</evidence>
<name>A0A182XDL1_ANOQN</name>
<dbReference type="GO" id="GO:1902936">
    <property type="term" value="F:phosphatidylinositol bisphosphate binding"/>
    <property type="evidence" value="ECO:0007669"/>
    <property type="project" value="TreeGrafter"/>
</dbReference>
<sequence>MSLKPFDIEVDAPGDELMEIARRELRETPETRAQAVEELRALLREAKDMHFSEEEAFLLIFLRPCHFYAESALKMMRRIAEFKKTNHPLLHALKPEEEKLAFVEHNVVNVLTNRDQKGRRVLLVNCGAAWDPKAVSSEQLFRVFFLIHLVAQLEPATQINGVVVVLDFDGLSLKQVKALSPSFSKRLITFIQDAMPLRLKEVHILKQPYIFNMVWALFKPFIREKLKSRIFFHGMDMRKLHKHIDPSDLPANYGGDRPPINYGGREWYPCVYNYIDHINQWNTFGFLPNIFFHGNDLSKFHQYISVDRLPADYGGNLPAIDYTGKDWYPCVASHIDHINKYQRMKTTAQPPFDIVTEPPSQELLEVSRHELRETPEVREQAILKLRELLHNATDLHYADDDDFLLVFLRPCHFYPDSALKMMRRIADFKKNNYPLMHNLAPEDEKLSFIDHKIVNVLTNRDRKGRRILIVSCGAVWDPKAVTAEKLFRMFYLVHLVAQLEPATQINGVVIVMDFEGLSLKQVRGLSPSFSKLLLTFLQEAVPLRMKEFHILKQPYIFNMVWTLFKPFIGDKLKKRLYFHGSDMKKLHKHIDPADLPKNYGGTRPALDYSSRDWYPCIEKYTEHIQRWNGYAKKALRRCDSCLGTMGKFELETAPPSEELLAIAKQELRETPEVRAAAVEELRKLVEAATDLCYPTDEEFLIIFLRPTKFYAESALKLMRNIAEFNKTYKETLFNLMPADVQNVFIEHNIINILTNRDQHGRRMMVVNMGETWDPKAVSEEHIFRVLYTIHKLAVLEPATQISGVVVIYDFKGMGMKHVRSMSPGGAKRLLTFIQEASPLRVKGIHFINQPMLFSMVWSLFKPFVQEKLNKRMFFHGDKLSKLHEHVHKECLPSNYGGTLPALDYGGKQWYPVAEQHLDFIKKWNSCGSK</sequence>
<dbReference type="Proteomes" id="UP000076407">
    <property type="component" value="Unassembled WGS sequence"/>
</dbReference>
<dbReference type="PANTHER" id="PTHR10174:SF212">
    <property type="entry name" value="MIP26555P1"/>
    <property type="match status" value="1"/>
</dbReference>
<dbReference type="SMART" id="SM01100">
    <property type="entry name" value="CRAL_TRIO_N"/>
    <property type="match status" value="3"/>
</dbReference>
<dbReference type="STRING" id="34691.A0A182XDL1"/>
<dbReference type="PRINTS" id="PR00180">
    <property type="entry name" value="CRETINALDHBP"/>
</dbReference>
<dbReference type="PANTHER" id="PTHR10174">
    <property type="entry name" value="ALPHA-TOCOPHEROL TRANSFER PROTEIN-RELATED"/>
    <property type="match status" value="1"/>
</dbReference>
<dbReference type="Gene3D" id="1.20.5.1200">
    <property type="entry name" value="Alpha-tocopherol transfer"/>
    <property type="match status" value="3"/>
</dbReference>
<dbReference type="InterPro" id="IPR036865">
    <property type="entry name" value="CRAL-TRIO_dom_sf"/>
</dbReference>
<dbReference type="InterPro" id="IPR036273">
    <property type="entry name" value="CRAL/TRIO_N_dom_sf"/>
</dbReference>
<dbReference type="Gene3D" id="1.10.8.20">
    <property type="entry name" value="N-terminal domain of phosphatidylinositol transfer protein sec14p"/>
    <property type="match status" value="3"/>
</dbReference>
<evidence type="ECO:0000313" key="3">
    <source>
        <dbReference type="Proteomes" id="UP000076407"/>
    </source>
</evidence>
<protein>
    <recommendedName>
        <fullName evidence="1">CRAL-TRIO domain-containing protein</fullName>
    </recommendedName>
</protein>
<accession>A0A182XDL1</accession>
<feature type="domain" description="CRAL-TRIO" evidence="1">
    <location>
        <begin position="444"/>
        <end position="607"/>
    </location>
</feature>
<dbReference type="AlphaFoldDB" id="A0A182XDL1"/>
<dbReference type="InterPro" id="IPR001251">
    <property type="entry name" value="CRAL-TRIO_dom"/>
</dbReference>
<dbReference type="InterPro" id="IPR011074">
    <property type="entry name" value="CRAL/TRIO_N_dom"/>
</dbReference>
<dbReference type="Pfam" id="PF00650">
    <property type="entry name" value="CRAL_TRIO"/>
    <property type="match status" value="3"/>
</dbReference>
<dbReference type="SUPFAM" id="SSF46938">
    <property type="entry name" value="CRAL/TRIO N-terminal domain"/>
    <property type="match status" value="3"/>
</dbReference>
<dbReference type="Gene3D" id="3.40.525.10">
    <property type="entry name" value="CRAL-TRIO lipid binding domain"/>
    <property type="match status" value="4"/>
</dbReference>
<dbReference type="PROSITE" id="PS50191">
    <property type="entry name" value="CRAL_TRIO"/>
    <property type="match status" value="3"/>
</dbReference>
<proteinExistence type="predicted"/>
<keyword evidence="3" id="KW-1185">Reference proteome</keyword>
<dbReference type="CDD" id="cd00170">
    <property type="entry name" value="SEC14"/>
    <property type="match status" value="3"/>
</dbReference>
<dbReference type="VEuPathDB" id="VectorBase:AQUA007914"/>